<keyword evidence="3 7" id="KW-0813">Transport</keyword>
<dbReference type="NCBIfam" id="TIGR00879">
    <property type="entry name" value="SP"/>
    <property type="match status" value="1"/>
</dbReference>
<dbReference type="GO" id="GO:0005351">
    <property type="term" value="F:carbohydrate:proton symporter activity"/>
    <property type="evidence" value="ECO:0007669"/>
    <property type="project" value="TreeGrafter"/>
</dbReference>
<proteinExistence type="inferred from homology"/>
<feature type="transmembrane region" description="Helical" evidence="8">
    <location>
        <begin position="91"/>
        <end position="114"/>
    </location>
</feature>
<feature type="transmembrane region" description="Helical" evidence="8">
    <location>
        <begin position="369"/>
        <end position="391"/>
    </location>
</feature>
<keyword evidence="6 8" id="KW-0472">Membrane</keyword>
<feature type="transmembrane region" description="Helical" evidence="8">
    <location>
        <begin position="433"/>
        <end position="452"/>
    </location>
</feature>
<dbReference type="PROSITE" id="PS00217">
    <property type="entry name" value="SUGAR_TRANSPORT_2"/>
    <property type="match status" value="1"/>
</dbReference>
<evidence type="ECO:0000256" key="8">
    <source>
        <dbReference type="SAM" id="Phobius"/>
    </source>
</evidence>
<dbReference type="FunFam" id="1.20.1250.20:FF:000134">
    <property type="entry name" value="MFS sugar transporter protein"/>
    <property type="match status" value="1"/>
</dbReference>
<dbReference type="GO" id="GO:0016020">
    <property type="term" value="C:membrane"/>
    <property type="evidence" value="ECO:0007669"/>
    <property type="project" value="UniProtKB-SubCell"/>
</dbReference>
<evidence type="ECO:0000259" key="9">
    <source>
        <dbReference type="PROSITE" id="PS50850"/>
    </source>
</evidence>
<gene>
    <name evidence="10" type="ORF">B0J13DRAFT_665676</name>
</gene>
<comment type="similarity">
    <text evidence="2 7">Belongs to the major facilitator superfamily. Sugar transporter (TC 2.A.1.1) family.</text>
</comment>
<evidence type="ECO:0000313" key="10">
    <source>
        <dbReference type="EMBL" id="KAH7145384.1"/>
    </source>
</evidence>
<evidence type="ECO:0000256" key="2">
    <source>
        <dbReference type="ARBA" id="ARBA00010992"/>
    </source>
</evidence>
<dbReference type="PANTHER" id="PTHR48022">
    <property type="entry name" value="PLASTIDIC GLUCOSE TRANSPORTER 4"/>
    <property type="match status" value="1"/>
</dbReference>
<feature type="transmembrane region" description="Helical" evidence="8">
    <location>
        <begin position="268"/>
        <end position="292"/>
    </location>
</feature>
<dbReference type="OrthoDB" id="6612291at2759"/>
<dbReference type="PRINTS" id="PR00171">
    <property type="entry name" value="SUGRTRNSPORT"/>
</dbReference>
<feature type="domain" description="Major facilitator superfamily (MFS) profile" evidence="9">
    <location>
        <begin position="11"/>
        <end position="456"/>
    </location>
</feature>
<evidence type="ECO:0000256" key="1">
    <source>
        <dbReference type="ARBA" id="ARBA00004141"/>
    </source>
</evidence>
<feature type="transmembrane region" description="Helical" evidence="8">
    <location>
        <begin position="151"/>
        <end position="172"/>
    </location>
</feature>
<dbReference type="InterPro" id="IPR005829">
    <property type="entry name" value="Sugar_transporter_CS"/>
</dbReference>
<evidence type="ECO:0000256" key="5">
    <source>
        <dbReference type="ARBA" id="ARBA00022989"/>
    </source>
</evidence>
<dbReference type="EMBL" id="JAGMUU010000009">
    <property type="protein sequence ID" value="KAH7145384.1"/>
    <property type="molecule type" value="Genomic_DNA"/>
</dbReference>
<dbReference type="PANTHER" id="PTHR48022:SF11">
    <property type="entry name" value="MONOSACCHARIDE TRANSPORTER (HXT8), PUTATIVE (AFU_ORTHOLOGUE AFUA_2G08120)-RELATED"/>
    <property type="match status" value="1"/>
</dbReference>
<dbReference type="InterPro" id="IPR020846">
    <property type="entry name" value="MFS_dom"/>
</dbReference>
<dbReference type="InterPro" id="IPR050360">
    <property type="entry name" value="MFS_Sugar_Transporters"/>
</dbReference>
<evidence type="ECO:0000313" key="11">
    <source>
        <dbReference type="Proteomes" id="UP000717696"/>
    </source>
</evidence>
<reference evidence="10" key="1">
    <citation type="journal article" date="2021" name="Nat. Commun.">
        <title>Genetic determinants of endophytism in the Arabidopsis root mycobiome.</title>
        <authorList>
            <person name="Mesny F."/>
            <person name="Miyauchi S."/>
            <person name="Thiergart T."/>
            <person name="Pickel B."/>
            <person name="Atanasova L."/>
            <person name="Karlsson M."/>
            <person name="Huettel B."/>
            <person name="Barry K.W."/>
            <person name="Haridas S."/>
            <person name="Chen C."/>
            <person name="Bauer D."/>
            <person name="Andreopoulos W."/>
            <person name="Pangilinan J."/>
            <person name="LaButti K."/>
            <person name="Riley R."/>
            <person name="Lipzen A."/>
            <person name="Clum A."/>
            <person name="Drula E."/>
            <person name="Henrissat B."/>
            <person name="Kohler A."/>
            <person name="Grigoriev I.V."/>
            <person name="Martin F.M."/>
            <person name="Hacquard S."/>
        </authorList>
    </citation>
    <scope>NUCLEOTIDE SEQUENCE</scope>
    <source>
        <strain evidence="10">MPI-CAGE-AT-0021</strain>
    </source>
</reference>
<organism evidence="10 11">
    <name type="scientific">Dactylonectria estremocensis</name>
    <dbReference type="NCBI Taxonomy" id="1079267"/>
    <lineage>
        <taxon>Eukaryota</taxon>
        <taxon>Fungi</taxon>
        <taxon>Dikarya</taxon>
        <taxon>Ascomycota</taxon>
        <taxon>Pezizomycotina</taxon>
        <taxon>Sordariomycetes</taxon>
        <taxon>Hypocreomycetidae</taxon>
        <taxon>Hypocreales</taxon>
        <taxon>Nectriaceae</taxon>
        <taxon>Dactylonectria</taxon>
    </lineage>
</organism>
<evidence type="ECO:0000256" key="6">
    <source>
        <dbReference type="ARBA" id="ARBA00023136"/>
    </source>
</evidence>
<keyword evidence="11" id="KW-1185">Reference proteome</keyword>
<keyword evidence="5 8" id="KW-1133">Transmembrane helix</keyword>
<dbReference type="Proteomes" id="UP000717696">
    <property type="component" value="Unassembled WGS sequence"/>
</dbReference>
<feature type="transmembrane region" description="Helical" evidence="8">
    <location>
        <begin position="403"/>
        <end position="427"/>
    </location>
</feature>
<dbReference type="InterPro" id="IPR036259">
    <property type="entry name" value="MFS_trans_sf"/>
</dbReference>
<dbReference type="InterPro" id="IPR005828">
    <property type="entry name" value="MFS_sugar_transport-like"/>
</dbReference>
<dbReference type="PROSITE" id="PS50850">
    <property type="entry name" value="MFS"/>
    <property type="match status" value="1"/>
</dbReference>
<dbReference type="InterPro" id="IPR003663">
    <property type="entry name" value="Sugar/inositol_transpt"/>
</dbReference>
<evidence type="ECO:0000256" key="7">
    <source>
        <dbReference type="RuleBase" id="RU003346"/>
    </source>
</evidence>
<dbReference type="Gene3D" id="1.20.1250.20">
    <property type="entry name" value="MFS general substrate transporter like domains"/>
    <property type="match status" value="1"/>
</dbReference>
<evidence type="ECO:0000256" key="4">
    <source>
        <dbReference type="ARBA" id="ARBA00022692"/>
    </source>
</evidence>
<protein>
    <submittedName>
        <fullName evidence="10">General substrate transporter</fullName>
    </submittedName>
</protein>
<feature type="transmembrane region" description="Helical" evidence="8">
    <location>
        <begin position="334"/>
        <end position="357"/>
    </location>
</feature>
<feature type="transmembrane region" description="Helical" evidence="8">
    <location>
        <begin position="7"/>
        <end position="32"/>
    </location>
</feature>
<dbReference type="AlphaFoldDB" id="A0A9P9J6S2"/>
<feature type="transmembrane region" description="Helical" evidence="8">
    <location>
        <begin position="304"/>
        <end position="322"/>
    </location>
</feature>
<feature type="transmembrane region" description="Helical" evidence="8">
    <location>
        <begin position="52"/>
        <end position="79"/>
    </location>
</feature>
<dbReference type="SUPFAM" id="SSF103473">
    <property type="entry name" value="MFS general substrate transporter"/>
    <property type="match status" value="1"/>
</dbReference>
<accession>A0A9P9J6S2</accession>
<comment type="subcellular location">
    <subcellularLocation>
        <location evidence="1">Membrane</location>
        <topology evidence="1">Multi-pass membrane protein</topology>
    </subcellularLocation>
</comment>
<dbReference type="Pfam" id="PF00083">
    <property type="entry name" value="Sugar_tr"/>
    <property type="match status" value="1"/>
</dbReference>
<comment type="caution">
    <text evidence="10">The sequence shown here is derived from an EMBL/GenBank/DDBJ whole genome shotgun (WGS) entry which is preliminary data.</text>
</comment>
<sequence length="513" mass="55768">MKTVNPYNLAIVLFTALGSYAYGFNSSIIAAVTGLPSFLDYYGLTSEGPRAAWSAEMIGAMNSLYSAGGLIGALSVGWLADRLGRKRSIQLICAFCVVASIFTTASVNIAMFLVGRTLQGASSGMIDTICPLYQSEVSPAHARGRMVGMHAFFLVLGYAGSSWVGLGCYFATNPDIQWRLCLAFQILAPLCLLCGSKWLPESPRFLIYNGKMERGLAVLKKLHSSSDDPSSSFAEAEFIQIQRQVELDRHSELSWMGLWKNPSTRKRLLCGFFVIAAAQSSGVLVINNYQIILYRGLGITGWKALLLLSIYTSWAALMNWVNAMLLDRVGRIKLMVIGMTGAAIAVSCETAIVAKFAGTNNAVGNGFGIFFLFLFITFFASGMDASCYVYLAEIFPTWMRAQGVAFSVSGLFATTLIYTGAASTAFAEVGWKYYLVFIFVPLACVVIIWFYLPETNGLSLEEIGMLFGDEVAAHPEELSSKLSAKQNTAITGVEVSGLDYEPETNGQTKVEKL</sequence>
<keyword evidence="4 8" id="KW-0812">Transmembrane</keyword>
<name>A0A9P9J6S2_9HYPO</name>
<evidence type="ECO:0000256" key="3">
    <source>
        <dbReference type="ARBA" id="ARBA00022448"/>
    </source>
</evidence>